<organism evidence="2 3">
    <name type="scientific">Mytilus galloprovincialis</name>
    <name type="common">Mediterranean mussel</name>
    <dbReference type="NCBI Taxonomy" id="29158"/>
    <lineage>
        <taxon>Eukaryota</taxon>
        <taxon>Metazoa</taxon>
        <taxon>Spiralia</taxon>
        <taxon>Lophotrochozoa</taxon>
        <taxon>Mollusca</taxon>
        <taxon>Bivalvia</taxon>
        <taxon>Autobranchia</taxon>
        <taxon>Pteriomorphia</taxon>
        <taxon>Mytilida</taxon>
        <taxon>Mytiloidea</taxon>
        <taxon>Mytilidae</taxon>
        <taxon>Mytilinae</taxon>
        <taxon>Mytilus</taxon>
    </lineage>
</organism>
<keyword evidence="3" id="KW-1185">Reference proteome</keyword>
<accession>A0A8B6CK57</accession>
<dbReference type="Proteomes" id="UP000596742">
    <property type="component" value="Unassembled WGS sequence"/>
</dbReference>
<name>A0A8B6CK57_MYTGA</name>
<keyword evidence="1" id="KW-0732">Signal</keyword>
<feature type="signal peptide" evidence="1">
    <location>
        <begin position="1"/>
        <end position="17"/>
    </location>
</feature>
<evidence type="ECO:0000256" key="1">
    <source>
        <dbReference type="SAM" id="SignalP"/>
    </source>
</evidence>
<evidence type="ECO:0000313" key="3">
    <source>
        <dbReference type="Proteomes" id="UP000596742"/>
    </source>
</evidence>
<evidence type="ECO:0000313" key="2">
    <source>
        <dbReference type="EMBL" id="VDI05968.1"/>
    </source>
</evidence>
<sequence>MKSLLVLVGIYIHVAESVFKSYVDQCPLQGKERIFRSSSVCQSLQQYHCLYDDDLHLAEICQTFKQLPPGNYPRYSSFGDDIYYDPCPAGLYQMGPAKSYEITNCLFTKSHCTSEGK</sequence>
<protein>
    <submittedName>
        <fullName evidence="2">Uncharacterized protein</fullName>
    </submittedName>
</protein>
<dbReference type="OrthoDB" id="10304405at2759"/>
<dbReference type="AlphaFoldDB" id="A0A8B6CK57"/>
<proteinExistence type="predicted"/>
<dbReference type="EMBL" id="UYJE01001872">
    <property type="protein sequence ID" value="VDI05968.1"/>
    <property type="molecule type" value="Genomic_DNA"/>
</dbReference>
<gene>
    <name evidence="2" type="ORF">MGAL_10B071150</name>
</gene>
<feature type="chain" id="PRO_5033006153" evidence="1">
    <location>
        <begin position="18"/>
        <end position="117"/>
    </location>
</feature>
<reference evidence="2" key="1">
    <citation type="submission" date="2018-11" db="EMBL/GenBank/DDBJ databases">
        <authorList>
            <person name="Alioto T."/>
            <person name="Alioto T."/>
        </authorList>
    </citation>
    <scope>NUCLEOTIDE SEQUENCE</scope>
</reference>
<comment type="caution">
    <text evidence="2">The sequence shown here is derived from an EMBL/GenBank/DDBJ whole genome shotgun (WGS) entry which is preliminary data.</text>
</comment>